<accession>A0ABQ5FDL9</accession>
<dbReference type="Proteomes" id="UP001151760">
    <property type="component" value="Unassembled WGS sequence"/>
</dbReference>
<keyword evidence="2" id="KW-1185">Reference proteome</keyword>
<reference evidence="1" key="1">
    <citation type="journal article" date="2022" name="Int. J. Mol. Sci.">
        <title>Draft Genome of Tanacetum Coccineum: Genomic Comparison of Closely Related Tanacetum-Family Plants.</title>
        <authorList>
            <person name="Yamashiro T."/>
            <person name="Shiraishi A."/>
            <person name="Nakayama K."/>
            <person name="Satake H."/>
        </authorList>
    </citation>
    <scope>NUCLEOTIDE SEQUENCE</scope>
</reference>
<organism evidence="1 2">
    <name type="scientific">Tanacetum coccineum</name>
    <dbReference type="NCBI Taxonomy" id="301880"/>
    <lineage>
        <taxon>Eukaryota</taxon>
        <taxon>Viridiplantae</taxon>
        <taxon>Streptophyta</taxon>
        <taxon>Embryophyta</taxon>
        <taxon>Tracheophyta</taxon>
        <taxon>Spermatophyta</taxon>
        <taxon>Magnoliopsida</taxon>
        <taxon>eudicotyledons</taxon>
        <taxon>Gunneridae</taxon>
        <taxon>Pentapetalae</taxon>
        <taxon>asterids</taxon>
        <taxon>campanulids</taxon>
        <taxon>Asterales</taxon>
        <taxon>Asteraceae</taxon>
        <taxon>Asteroideae</taxon>
        <taxon>Anthemideae</taxon>
        <taxon>Anthemidinae</taxon>
        <taxon>Tanacetum</taxon>
    </lineage>
</organism>
<reference evidence="1" key="2">
    <citation type="submission" date="2022-01" db="EMBL/GenBank/DDBJ databases">
        <authorList>
            <person name="Yamashiro T."/>
            <person name="Shiraishi A."/>
            <person name="Satake H."/>
            <person name="Nakayama K."/>
        </authorList>
    </citation>
    <scope>NUCLEOTIDE SEQUENCE</scope>
</reference>
<protein>
    <submittedName>
        <fullName evidence="1">Uncharacterized protein</fullName>
    </submittedName>
</protein>
<sequence>MVNTERCPSKNGKGFARIVAGCIGGQWTPNPYPVVIKDPAGSDAGYCRELVFYSRGVNTHRTMWEFYTCDKVERATIICTASYEDPVIKKQLAILKTGGEAAWCLKEKARDSRKS</sequence>
<evidence type="ECO:0000313" key="1">
    <source>
        <dbReference type="EMBL" id="GJT60837.1"/>
    </source>
</evidence>
<evidence type="ECO:0000313" key="2">
    <source>
        <dbReference type="Proteomes" id="UP001151760"/>
    </source>
</evidence>
<name>A0ABQ5FDL9_9ASTR</name>
<comment type="caution">
    <text evidence="1">The sequence shown here is derived from an EMBL/GenBank/DDBJ whole genome shotgun (WGS) entry which is preliminary data.</text>
</comment>
<gene>
    <name evidence="1" type="ORF">Tco_1004370</name>
</gene>
<dbReference type="EMBL" id="BQNB010017235">
    <property type="protein sequence ID" value="GJT60837.1"/>
    <property type="molecule type" value="Genomic_DNA"/>
</dbReference>
<proteinExistence type="predicted"/>